<sequence>MGTCCCNCLPRGFGIKSGDDETDVQPDSLEEEKRQTEARGSPQLNRKPSSTETDIHPSRITYSDTFRASGLWNM</sequence>
<evidence type="ECO:0000313" key="2">
    <source>
        <dbReference type="EMBL" id="MEQ2255328.1"/>
    </source>
</evidence>
<evidence type="ECO:0000256" key="1">
    <source>
        <dbReference type="SAM" id="MobiDB-lite"/>
    </source>
</evidence>
<organism evidence="2 3">
    <name type="scientific">Ilyodon furcidens</name>
    <name type="common">goldbreast splitfin</name>
    <dbReference type="NCBI Taxonomy" id="33524"/>
    <lineage>
        <taxon>Eukaryota</taxon>
        <taxon>Metazoa</taxon>
        <taxon>Chordata</taxon>
        <taxon>Craniata</taxon>
        <taxon>Vertebrata</taxon>
        <taxon>Euteleostomi</taxon>
        <taxon>Actinopterygii</taxon>
        <taxon>Neopterygii</taxon>
        <taxon>Teleostei</taxon>
        <taxon>Neoteleostei</taxon>
        <taxon>Acanthomorphata</taxon>
        <taxon>Ovalentaria</taxon>
        <taxon>Atherinomorphae</taxon>
        <taxon>Cyprinodontiformes</taxon>
        <taxon>Goodeidae</taxon>
        <taxon>Ilyodon</taxon>
    </lineage>
</organism>
<feature type="compositionally biased region" description="Acidic residues" evidence="1">
    <location>
        <begin position="20"/>
        <end position="30"/>
    </location>
</feature>
<comment type="caution">
    <text evidence="2">The sequence shown here is derived from an EMBL/GenBank/DDBJ whole genome shotgun (WGS) entry which is preliminary data.</text>
</comment>
<evidence type="ECO:0000313" key="3">
    <source>
        <dbReference type="Proteomes" id="UP001482620"/>
    </source>
</evidence>
<protein>
    <submittedName>
        <fullName evidence="2">Uncharacterized protein</fullName>
    </submittedName>
</protein>
<accession>A0ABV0VG89</accession>
<gene>
    <name evidence="2" type="ORF">ILYODFUR_012825</name>
</gene>
<reference evidence="2 3" key="1">
    <citation type="submission" date="2021-06" db="EMBL/GenBank/DDBJ databases">
        <authorList>
            <person name="Palmer J.M."/>
        </authorList>
    </citation>
    <scope>NUCLEOTIDE SEQUENCE [LARGE SCALE GENOMIC DNA]</scope>
    <source>
        <strain evidence="3">if_2019</strain>
        <tissue evidence="2">Muscle</tissue>
    </source>
</reference>
<dbReference type="Proteomes" id="UP001482620">
    <property type="component" value="Unassembled WGS sequence"/>
</dbReference>
<name>A0ABV0VG89_9TELE</name>
<dbReference type="EMBL" id="JAHRIQ010105289">
    <property type="protein sequence ID" value="MEQ2255328.1"/>
    <property type="molecule type" value="Genomic_DNA"/>
</dbReference>
<feature type="compositionally biased region" description="Polar residues" evidence="1">
    <location>
        <begin position="42"/>
        <end position="52"/>
    </location>
</feature>
<feature type="region of interest" description="Disordered" evidence="1">
    <location>
        <begin position="13"/>
        <end position="60"/>
    </location>
</feature>
<proteinExistence type="predicted"/>
<keyword evidence="3" id="KW-1185">Reference proteome</keyword>